<accession>A0A4Y7KKK6</accession>
<evidence type="ECO:0000313" key="1">
    <source>
        <dbReference type="EMBL" id="RZC72902.1"/>
    </source>
</evidence>
<keyword evidence="2" id="KW-1185">Reference proteome</keyword>
<dbReference type="Gramene" id="RZC72902">
    <property type="protein sequence ID" value="RZC72902"/>
    <property type="gene ID" value="C5167_048378"/>
</dbReference>
<gene>
    <name evidence="1" type="ORF">C5167_048378</name>
</gene>
<evidence type="ECO:0000313" key="2">
    <source>
        <dbReference type="Proteomes" id="UP000316621"/>
    </source>
</evidence>
<organism evidence="1 2">
    <name type="scientific">Papaver somniferum</name>
    <name type="common">Opium poppy</name>
    <dbReference type="NCBI Taxonomy" id="3469"/>
    <lineage>
        <taxon>Eukaryota</taxon>
        <taxon>Viridiplantae</taxon>
        <taxon>Streptophyta</taxon>
        <taxon>Embryophyta</taxon>
        <taxon>Tracheophyta</taxon>
        <taxon>Spermatophyta</taxon>
        <taxon>Magnoliopsida</taxon>
        <taxon>Ranunculales</taxon>
        <taxon>Papaveraceae</taxon>
        <taxon>Papaveroideae</taxon>
        <taxon>Papaver</taxon>
    </lineage>
</organism>
<dbReference type="EMBL" id="CM010722">
    <property type="protein sequence ID" value="RZC72902.1"/>
    <property type="molecule type" value="Genomic_DNA"/>
</dbReference>
<sequence length="65" mass="7314">MLEEFVPSFCPQLQKSSLRDTYNEQEVLPLDFMPKKTHAIKRCRTKGQLFAAAGLRAGVGNEFGL</sequence>
<name>A0A4Y7KKK6_PAPSO</name>
<dbReference type="Proteomes" id="UP000316621">
    <property type="component" value="Chromosome 8"/>
</dbReference>
<dbReference type="AlphaFoldDB" id="A0A4Y7KKK6"/>
<reference evidence="1 2" key="1">
    <citation type="journal article" date="2018" name="Science">
        <title>The opium poppy genome and morphinan production.</title>
        <authorList>
            <person name="Guo L."/>
            <person name="Winzer T."/>
            <person name="Yang X."/>
            <person name="Li Y."/>
            <person name="Ning Z."/>
            <person name="He Z."/>
            <person name="Teodor R."/>
            <person name="Lu Y."/>
            <person name="Bowser T.A."/>
            <person name="Graham I.A."/>
            <person name="Ye K."/>
        </authorList>
    </citation>
    <scope>NUCLEOTIDE SEQUENCE [LARGE SCALE GENOMIC DNA]</scope>
    <source>
        <strain evidence="2">cv. HN1</strain>
        <tissue evidence="1">Leaves</tissue>
    </source>
</reference>
<proteinExistence type="predicted"/>
<protein>
    <submittedName>
        <fullName evidence="1">Uncharacterized protein</fullName>
    </submittedName>
</protein>